<evidence type="ECO:0000313" key="6">
    <source>
        <dbReference type="Proteomes" id="UP001152799"/>
    </source>
</evidence>
<dbReference type="Pfam" id="PF16454">
    <property type="entry name" value="PI3K_P85_iSH2"/>
    <property type="match status" value="1"/>
</dbReference>
<dbReference type="PROSITE" id="PS50001">
    <property type="entry name" value="SH2"/>
    <property type="match status" value="2"/>
</dbReference>
<name>A0A9N9QSF8_9CUCU</name>
<gene>
    <name evidence="5" type="ORF">CEUTPL_LOCUS14011</name>
</gene>
<feature type="domain" description="SH2" evidence="4">
    <location>
        <begin position="286"/>
        <end position="380"/>
    </location>
</feature>
<keyword evidence="1 2" id="KW-0727">SH2 domain</keyword>
<dbReference type="SMART" id="SM00252">
    <property type="entry name" value="SH2"/>
    <property type="match status" value="2"/>
</dbReference>
<dbReference type="PRINTS" id="PR00678">
    <property type="entry name" value="PI3KINASEP85"/>
</dbReference>
<dbReference type="Pfam" id="PF00017">
    <property type="entry name" value="SH2"/>
    <property type="match status" value="2"/>
</dbReference>
<protein>
    <recommendedName>
        <fullName evidence="4">SH2 domain-containing protein</fullName>
    </recommendedName>
</protein>
<dbReference type="GO" id="GO:0008286">
    <property type="term" value="P:insulin receptor signaling pathway"/>
    <property type="evidence" value="ECO:0007669"/>
    <property type="project" value="TreeGrafter"/>
</dbReference>
<dbReference type="PRINTS" id="PR00401">
    <property type="entry name" value="SH2DOMAIN"/>
</dbReference>
<evidence type="ECO:0000256" key="2">
    <source>
        <dbReference type="PROSITE-ProRule" id="PRU00191"/>
    </source>
</evidence>
<dbReference type="GO" id="GO:0046935">
    <property type="term" value="F:1-phosphatidylinositol-3-kinase regulator activity"/>
    <property type="evidence" value="ECO:0007669"/>
    <property type="project" value="TreeGrafter"/>
</dbReference>
<dbReference type="GO" id="GO:0005942">
    <property type="term" value="C:phosphatidylinositol 3-kinase complex"/>
    <property type="evidence" value="ECO:0007669"/>
    <property type="project" value="TreeGrafter"/>
</dbReference>
<feature type="coiled-coil region" evidence="3">
    <location>
        <begin position="116"/>
        <end position="143"/>
    </location>
</feature>
<evidence type="ECO:0000313" key="5">
    <source>
        <dbReference type="EMBL" id="CAG9773622.1"/>
    </source>
</evidence>
<sequence length="390" mass="45622">MSLLDAEWYWQNIDREDVNEMLNDTVDGTFLVRDASSKGGEYTLTLRKGGANKLIKICHKDGKFGFTEPYSYNSVVDLIEHFKRVSLSQYNASLNIKLLYPVKRNKEDDKAKSERFDKLIAKLEQVQKNLAKKQTDCEQVSNDFNETSQEIQTRKQTLNAFRELVRVFEEQTIIKEKFQSKAQPHEIKSLELNSELLKERLTMMKESCEHQEKNLRSKEEYSRTRERILTSLKPEIHSLHKEREKYIRWLQQRGYPQSKINRHGEDDTIDEMETEIEAKLRDKNTWLLPGCSREESEKLLSGKPDGTFLIRKSTNNHNYVLVVVCNGAPNHCIINKTNKGYGFAEPYNIYNSLMDLVLHYATNSLEIHNDVLKTVLKDPVFKRDTDLYSQ</sequence>
<dbReference type="FunFam" id="3.30.505.10:FF:000080">
    <property type="entry name" value="Pi3K21B, isoform C"/>
    <property type="match status" value="1"/>
</dbReference>
<dbReference type="AlphaFoldDB" id="A0A9N9QSF8"/>
<dbReference type="GO" id="GO:0046854">
    <property type="term" value="P:phosphatidylinositol phosphate biosynthetic process"/>
    <property type="evidence" value="ECO:0007669"/>
    <property type="project" value="TreeGrafter"/>
</dbReference>
<organism evidence="5 6">
    <name type="scientific">Ceutorhynchus assimilis</name>
    <name type="common">cabbage seed weevil</name>
    <dbReference type="NCBI Taxonomy" id="467358"/>
    <lineage>
        <taxon>Eukaryota</taxon>
        <taxon>Metazoa</taxon>
        <taxon>Ecdysozoa</taxon>
        <taxon>Arthropoda</taxon>
        <taxon>Hexapoda</taxon>
        <taxon>Insecta</taxon>
        <taxon>Pterygota</taxon>
        <taxon>Neoptera</taxon>
        <taxon>Endopterygota</taxon>
        <taxon>Coleoptera</taxon>
        <taxon>Polyphaga</taxon>
        <taxon>Cucujiformia</taxon>
        <taxon>Curculionidae</taxon>
        <taxon>Ceutorhynchinae</taxon>
        <taxon>Ceutorhynchus</taxon>
    </lineage>
</organism>
<dbReference type="InterPro" id="IPR000980">
    <property type="entry name" value="SH2"/>
</dbReference>
<dbReference type="InterPro" id="IPR032498">
    <property type="entry name" value="PI3K_P85_iSH2"/>
</dbReference>
<dbReference type="Gene3D" id="3.30.505.10">
    <property type="entry name" value="SH2 domain"/>
    <property type="match status" value="2"/>
</dbReference>
<accession>A0A9N9QSF8</accession>
<dbReference type="Proteomes" id="UP001152799">
    <property type="component" value="Chromosome 9"/>
</dbReference>
<feature type="domain" description="SH2" evidence="4">
    <location>
        <begin position="8"/>
        <end position="102"/>
    </location>
</feature>
<dbReference type="PANTHER" id="PTHR10155:SF10">
    <property type="entry name" value="PI3K21B, ISOFORM B"/>
    <property type="match status" value="1"/>
</dbReference>
<evidence type="ECO:0000256" key="3">
    <source>
        <dbReference type="SAM" id="Coils"/>
    </source>
</evidence>
<proteinExistence type="predicted"/>
<keyword evidence="3" id="KW-0175">Coiled coil</keyword>
<evidence type="ECO:0000256" key="1">
    <source>
        <dbReference type="ARBA" id="ARBA00022999"/>
    </source>
</evidence>
<dbReference type="Gene3D" id="1.10.287.1490">
    <property type="match status" value="1"/>
</dbReference>
<reference evidence="5" key="1">
    <citation type="submission" date="2022-01" db="EMBL/GenBank/DDBJ databases">
        <authorList>
            <person name="King R."/>
        </authorList>
    </citation>
    <scope>NUCLEOTIDE SEQUENCE</scope>
</reference>
<dbReference type="CDD" id="cd09942">
    <property type="entry name" value="SH2_nSH2_p85_like"/>
    <property type="match status" value="1"/>
</dbReference>
<dbReference type="InterPro" id="IPR036860">
    <property type="entry name" value="SH2_dom_sf"/>
</dbReference>
<dbReference type="InterPro" id="IPR035022">
    <property type="entry name" value="PI3kinase_P85_nSH2"/>
</dbReference>
<evidence type="ECO:0000259" key="4">
    <source>
        <dbReference type="PROSITE" id="PS50001"/>
    </source>
</evidence>
<keyword evidence="6" id="KW-1185">Reference proteome</keyword>
<dbReference type="FunFam" id="3.30.505.10:FF:000100">
    <property type="entry name" value="phosphatidylinositol 3-kinase regulatory subunit gamma"/>
    <property type="match status" value="1"/>
</dbReference>
<dbReference type="OrthoDB" id="3175255at2759"/>
<dbReference type="SUPFAM" id="SSF55550">
    <property type="entry name" value="SH2 domain"/>
    <property type="match status" value="2"/>
</dbReference>
<dbReference type="PANTHER" id="PTHR10155">
    <property type="entry name" value="PHOSPHATIDYLINOSITOL 3-KINASE REGULATORY SUBUNIT"/>
    <property type="match status" value="1"/>
</dbReference>
<dbReference type="EMBL" id="OU892285">
    <property type="protein sequence ID" value="CAG9773622.1"/>
    <property type="molecule type" value="Genomic_DNA"/>
</dbReference>